<proteinExistence type="predicted"/>
<reference evidence="2" key="1">
    <citation type="submission" date="2020-08" db="EMBL/GenBank/DDBJ databases">
        <title>Multicomponent nature underlies the extraordinary mechanical properties of spider dragline silk.</title>
        <authorList>
            <person name="Kono N."/>
            <person name="Nakamura H."/>
            <person name="Mori M."/>
            <person name="Yoshida Y."/>
            <person name="Ohtoshi R."/>
            <person name="Malay A.D."/>
            <person name="Moran D.A.P."/>
            <person name="Tomita M."/>
            <person name="Numata K."/>
            <person name="Arakawa K."/>
        </authorList>
    </citation>
    <scope>NUCLEOTIDE SEQUENCE</scope>
</reference>
<evidence type="ECO:0000313" key="3">
    <source>
        <dbReference type="Proteomes" id="UP000887013"/>
    </source>
</evidence>
<protein>
    <submittedName>
        <fullName evidence="2">Uncharacterized protein</fullName>
    </submittedName>
</protein>
<comment type="caution">
    <text evidence="2">The sequence shown here is derived from an EMBL/GenBank/DDBJ whole genome shotgun (WGS) entry which is preliminary data.</text>
</comment>
<evidence type="ECO:0000256" key="1">
    <source>
        <dbReference type="SAM" id="MobiDB-lite"/>
    </source>
</evidence>
<keyword evidence="3" id="KW-1185">Reference proteome</keyword>
<dbReference type="AlphaFoldDB" id="A0A8X6UF45"/>
<gene>
    <name evidence="2" type="ORF">NPIL_661781</name>
</gene>
<dbReference type="EMBL" id="BMAW01029631">
    <property type="protein sequence ID" value="GFU12917.1"/>
    <property type="molecule type" value="Genomic_DNA"/>
</dbReference>
<name>A0A8X6UF45_NEPPI</name>
<sequence length="311" mass="34833">MIWGDSVPASSGQKLRPSGRFLWSATAGTVQRLHEPVEELLNDDGCDVEKAINAARPAHDEGEVGHPVKGYVRVVGLLRSDQVTEADGGESDEAKVVIEGDLRVPPSLEESLLPEFPLVNHPQHVGQEGDDPFQEQVEEEDGTRTPEEAVEDHDNATGQSFRSCHAKTSVLLLISCFYFSCFGPDNDGLTESVFWSLFSPALGLFWPRSVPDARCVFFLRRFCCFFERLVSSAFWFLLTSPPDFLSQNVFVDVCFYVFCSCVPAEDSFCTNELLSGTLLKSWCRLPELFLRVVFYLLTCVLHTNELFILDF</sequence>
<dbReference type="Proteomes" id="UP000887013">
    <property type="component" value="Unassembled WGS sequence"/>
</dbReference>
<feature type="region of interest" description="Disordered" evidence="1">
    <location>
        <begin position="120"/>
        <end position="149"/>
    </location>
</feature>
<organism evidence="2 3">
    <name type="scientific">Nephila pilipes</name>
    <name type="common">Giant wood spider</name>
    <name type="synonym">Nephila maculata</name>
    <dbReference type="NCBI Taxonomy" id="299642"/>
    <lineage>
        <taxon>Eukaryota</taxon>
        <taxon>Metazoa</taxon>
        <taxon>Ecdysozoa</taxon>
        <taxon>Arthropoda</taxon>
        <taxon>Chelicerata</taxon>
        <taxon>Arachnida</taxon>
        <taxon>Araneae</taxon>
        <taxon>Araneomorphae</taxon>
        <taxon>Entelegynae</taxon>
        <taxon>Araneoidea</taxon>
        <taxon>Nephilidae</taxon>
        <taxon>Nephila</taxon>
    </lineage>
</organism>
<accession>A0A8X6UF45</accession>
<dbReference type="OrthoDB" id="6421350at2759"/>
<feature type="compositionally biased region" description="Acidic residues" evidence="1">
    <location>
        <begin position="128"/>
        <end position="141"/>
    </location>
</feature>
<evidence type="ECO:0000313" key="2">
    <source>
        <dbReference type="EMBL" id="GFU12917.1"/>
    </source>
</evidence>